<dbReference type="Proteomes" id="UP001152320">
    <property type="component" value="Chromosome 11"/>
</dbReference>
<feature type="coiled-coil region" evidence="5">
    <location>
        <begin position="250"/>
        <end position="281"/>
    </location>
</feature>
<feature type="compositionally biased region" description="Basic and acidic residues" evidence="6">
    <location>
        <begin position="373"/>
        <end position="382"/>
    </location>
</feature>
<proteinExistence type="predicted"/>
<feature type="region of interest" description="Disordered" evidence="6">
    <location>
        <begin position="329"/>
        <end position="453"/>
    </location>
</feature>
<dbReference type="CDD" id="cd19756">
    <property type="entry name" value="Bbox2"/>
    <property type="match status" value="1"/>
</dbReference>
<dbReference type="CDD" id="cd19757">
    <property type="entry name" value="Bbox1"/>
    <property type="match status" value="1"/>
</dbReference>
<keyword evidence="1" id="KW-0479">Metal-binding</keyword>
<dbReference type="InterPro" id="IPR047153">
    <property type="entry name" value="TRIM45/56/19-like"/>
</dbReference>
<dbReference type="SUPFAM" id="SSF57850">
    <property type="entry name" value="RING/U-box"/>
    <property type="match status" value="1"/>
</dbReference>
<evidence type="ECO:0000256" key="4">
    <source>
        <dbReference type="PROSITE-ProRule" id="PRU00024"/>
    </source>
</evidence>
<evidence type="ECO:0000256" key="6">
    <source>
        <dbReference type="SAM" id="MobiDB-lite"/>
    </source>
</evidence>
<keyword evidence="10" id="KW-1185">Reference proteome</keyword>
<feature type="domain" description="B box-type" evidence="8">
    <location>
        <begin position="90"/>
        <end position="136"/>
    </location>
</feature>
<evidence type="ECO:0000256" key="5">
    <source>
        <dbReference type="SAM" id="Coils"/>
    </source>
</evidence>
<evidence type="ECO:0000256" key="3">
    <source>
        <dbReference type="ARBA" id="ARBA00022833"/>
    </source>
</evidence>
<dbReference type="InterPro" id="IPR017907">
    <property type="entry name" value="Znf_RING_CS"/>
</dbReference>
<comment type="caution">
    <text evidence="9">The sequence shown here is derived from an EMBL/GenBank/DDBJ whole genome shotgun (WGS) entry which is preliminary data.</text>
</comment>
<dbReference type="PANTHER" id="PTHR25462:SF296">
    <property type="entry name" value="MEIOTIC P26, ISOFORM F"/>
    <property type="match status" value="1"/>
</dbReference>
<feature type="compositionally biased region" description="Low complexity" evidence="6">
    <location>
        <begin position="383"/>
        <end position="394"/>
    </location>
</feature>
<evidence type="ECO:0000313" key="9">
    <source>
        <dbReference type="EMBL" id="KAJ8033555.1"/>
    </source>
</evidence>
<dbReference type="OrthoDB" id="6270329at2759"/>
<dbReference type="Pfam" id="PF13445">
    <property type="entry name" value="zf-RING_UBOX"/>
    <property type="match status" value="1"/>
</dbReference>
<keyword evidence="5" id="KW-0175">Coiled coil</keyword>
<dbReference type="InterPro" id="IPR001841">
    <property type="entry name" value="Znf_RING"/>
</dbReference>
<organism evidence="9 10">
    <name type="scientific">Holothuria leucospilota</name>
    <name type="common">Black long sea cucumber</name>
    <name type="synonym">Mertensiothuria leucospilota</name>
    <dbReference type="NCBI Taxonomy" id="206669"/>
    <lineage>
        <taxon>Eukaryota</taxon>
        <taxon>Metazoa</taxon>
        <taxon>Echinodermata</taxon>
        <taxon>Eleutherozoa</taxon>
        <taxon>Echinozoa</taxon>
        <taxon>Holothuroidea</taxon>
        <taxon>Aspidochirotacea</taxon>
        <taxon>Aspidochirotida</taxon>
        <taxon>Holothuriidae</taxon>
        <taxon>Holothuria</taxon>
    </lineage>
</organism>
<dbReference type="SMART" id="SM00184">
    <property type="entry name" value="RING"/>
    <property type="match status" value="1"/>
</dbReference>
<dbReference type="Gene3D" id="3.30.160.60">
    <property type="entry name" value="Classic Zinc Finger"/>
    <property type="match status" value="1"/>
</dbReference>
<feature type="domain" description="RING-type" evidence="7">
    <location>
        <begin position="14"/>
        <end position="56"/>
    </location>
</feature>
<dbReference type="PROSITE" id="PS50119">
    <property type="entry name" value="ZF_BBOX"/>
    <property type="match status" value="2"/>
</dbReference>
<feature type="domain" description="B box-type" evidence="8">
    <location>
        <begin position="151"/>
        <end position="192"/>
    </location>
</feature>
<dbReference type="PROSITE" id="PS00518">
    <property type="entry name" value="ZF_RING_1"/>
    <property type="match status" value="1"/>
</dbReference>
<evidence type="ECO:0000259" key="7">
    <source>
        <dbReference type="PROSITE" id="PS50089"/>
    </source>
</evidence>
<dbReference type="EMBL" id="JAIZAY010000011">
    <property type="protein sequence ID" value="KAJ8033555.1"/>
    <property type="molecule type" value="Genomic_DNA"/>
</dbReference>
<keyword evidence="3" id="KW-0862">Zinc</keyword>
<dbReference type="Gene3D" id="3.30.40.10">
    <property type="entry name" value="Zinc/RING finger domain, C3HC4 (zinc finger)"/>
    <property type="match status" value="1"/>
</dbReference>
<dbReference type="GO" id="GO:0008270">
    <property type="term" value="F:zinc ion binding"/>
    <property type="evidence" value="ECO:0007669"/>
    <property type="project" value="UniProtKB-KW"/>
</dbReference>
<evidence type="ECO:0000259" key="8">
    <source>
        <dbReference type="PROSITE" id="PS50119"/>
    </source>
</evidence>
<name>A0A9Q1H5U8_HOLLE</name>
<keyword evidence="2 4" id="KW-0863">Zinc-finger</keyword>
<evidence type="ECO:0000313" key="10">
    <source>
        <dbReference type="Proteomes" id="UP001152320"/>
    </source>
</evidence>
<dbReference type="InterPro" id="IPR000315">
    <property type="entry name" value="Znf_B-box"/>
</dbReference>
<dbReference type="PROSITE" id="PS50089">
    <property type="entry name" value="ZF_RING_2"/>
    <property type="match status" value="1"/>
</dbReference>
<evidence type="ECO:0000256" key="1">
    <source>
        <dbReference type="ARBA" id="ARBA00022723"/>
    </source>
</evidence>
<dbReference type="AlphaFoldDB" id="A0A9Q1H5U8"/>
<dbReference type="InterPro" id="IPR027370">
    <property type="entry name" value="Znf-RING_euk"/>
</dbReference>
<feature type="compositionally biased region" description="Low complexity" evidence="6">
    <location>
        <begin position="338"/>
        <end position="352"/>
    </location>
</feature>
<dbReference type="SMART" id="SM00336">
    <property type="entry name" value="BBOX"/>
    <property type="match status" value="2"/>
</dbReference>
<reference evidence="9" key="1">
    <citation type="submission" date="2021-10" db="EMBL/GenBank/DDBJ databases">
        <title>Tropical sea cucumber genome reveals ecological adaptation and Cuvierian tubules defense mechanism.</title>
        <authorList>
            <person name="Chen T."/>
        </authorList>
    </citation>
    <scope>NUCLEOTIDE SEQUENCE</scope>
    <source>
        <strain evidence="9">Nanhai2018</strain>
        <tissue evidence="9">Muscle</tissue>
    </source>
</reference>
<sequence length="453" mass="51314">MAQQIHQSEDFLHCYICMKRFSEPLMLVCLHSFCLNCLKKYENKVQGKQLSCPVCRRSVELPDEGVEGFPRNYYMINLVDRLEIVEKSKKTSSKCNLCRGNLGVLFCLDCKVHICSKCKDAHIHTKGADNHVIISGEKLADEEYLNKIISKTTPRCDEHRDKLLRFYCKECRQLVCCDCTNGSHQGHECVKAESEAKSAKERLEEVLNDGKEEMQGGLKLSESLKTSVESVEAQATKMLKKVDSQYNKCVEKLKSDRRALRKKIENRKDQKCRSIEKMKRELFDVLQAMKNIDEVTSRVLKGNNPWEMLRMENEIVKSFERIESDLESLCEEDDQGDDASLLYDSDSSSDASDSCEDEEGSSSDSSSSDSDDDGKKGEKDIKNSGANSKNGNGDKNIDPDTHIGIKFRPSKVKPPDESCGEIVARSTSNWRNKNHVGKIVRSEKSNDSPLMDD</sequence>
<accession>A0A9Q1H5U8</accession>
<protein>
    <submittedName>
        <fullName evidence="9">E3 ubiquitin-protein ligase TRIM56</fullName>
    </submittedName>
</protein>
<dbReference type="InterPro" id="IPR013083">
    <property type="entry name" value="Znf_RING/FYVE/PHD"/>
</dbReference>
<dbReference type="Pfam" id="PF00643">
    <property type="entry name" value="zf-B_box"/>
    <property type="match status" value="1"/>
</dbReference>
<gene>
    <name evidence="9" type="ORF">HOLleu_23840</name>
</gene>
<dbReference type="SUPFAM" id="SSF57845">
    <property type="entry name" value="B-box zinc-binding domain"/>
    <property type="match status" value="1"/>
</dbReference>
<dbReference type="PANTHER" id="PTHR25462">
    <property type="entry name" value="BONUS, ISOFORM C-RELATED"/>
    <property type="match status" value="1"/>
</dbReference>
<evidence type="ECO:0000256" key="2">
    <source>
        <dbReference type="ARBA" id="ARBA00022771"/>
    </source>
</evidence>